<dbReference type="RefSeq" id="WP_306735371.1">
    <property type="nucleotide sequence ID" value="NZ_JANHAX010000002.1"/>
</dbReference>
<dbReference type="EMBL" id="JANHAX010000002">
    <property type="protein sequence ID" value="MDQ2090108.1"/>
    <property type="molecule type" value="Genomic_DNA"/>
</dbReference>
<sequence>MAPPPKAPAAPVWSKPPIPSGIYSDRYRTPAQAMQPKRKSLMRKYEVAALTVDNKVHHSEHIAPASPDFEGAFSAFARGTMIATPSGPRAIEDIEPGTLINTVGGPALPVLWVGSMTLVPSAPIDRPEQLRLTRIMADTFGLARPMPDLLLGHGARLLRSPAALREYAMQTDVLTPAWAFVDGSSAIAITPPAPVALYHLCLPHHAIISAAGLEVESYHPGTMLLRDMGPSTRALFLSLFPHVTREDGFGPLSYPRAAQNTLEQLDLV</sequence>
<accession>A0AAE4B3I9</accession>
<dbReference type="InterPro" id="IPR028992">
    <property type="entry name" value="Hedgehog/Intein_dom"/>
</dbReference>
<comment type="caution">
    <text evidence="2">The sequence shown here is derived from an EMBL/GenBank/DDBJ whole genome shotgun (WGS) entry which is preliminary data.</text>
</comment>
<proteinExistence type="predicted"/>
<organism evidence="2 3">
    <name type="scientific">Marimonas arenosa</name>
    <dbReference type="NCBI Taxonomy" id="1795305"/>
    <lineage>
        <taxon>Bacteria</taxon>
        <taxon>Pseudomonadati</taxon>
        <taxon>Pseudomonadota</taxon>
        <taxon>Alphaproteobacteria</taxon>
        <taxon>Rhodobacterales</taxon>
        <taxon>Paracoccaceae</taxon>
        <taxon>Marimonas</taxon>
    </lineage>
</organism>
<reference evidence="2" key="2">
    <citation type="submission" date="2023-02" db="EMBL/GenBank/DDBJ databases">
        <title>'Rhodoalgimonas zhirmunskyi' gen. nov., isolated from a red alga.</title>
        <authorList>
            <person name="Nedashkovskaya O.I."/>
            <person name="Otstavnykh N.Y."/>
            <person name="Bystritskaya E.P."/>
            <person name="Balabanova L.A."/>
            <person name="Isaeva M.P."/>
        </authorList>
    </citation>
    <scope>NUCLEOTIDE SEQUENCE</scope>
    <source>
        <strain evidence="2">KCTC 52189</strain>
    </source>
</reference>
<evidence type="ECO:0000313" key="3">
    <source>
        <dbReference type="Proteomes" id="UP001226762"/>
    </source>
</evidence>
<keyword evidence="3" id="KW-1185">Reference proteome</keyword>
<evidence type="ECO:0000259" key="1">
    <source>
        <dbReference type="Pfam" id="PF13403"/>
    </source>
</evidence>
<gene>
    <name evidence="2" type="ORF">NO357_09385</name>
</gene>
<feature type="domain" description="Hedgehog/Intein (Hint)" evidence="1">
    <location>
        <begin position="75"/>
        <end position="221"/>
    </location>
</feature>
<dbReference type="Proteomes" id="UP001226762">
    <property type="component" value="Unassembled WGS sequence"/>
</dbReference>
<evidence type="ECO:0000313" key="2">
    <source>
        <dbReference type="EMBL" id="MDQ2090108.1"/>
    </source>
</evidence>
<dbReference type="AlphaFoldDB" id="A0AAE4B3I9"/>
<protein>
    <submittedName>
        <fullName evidence="2">Hint domain-containing protein</fullName>
    </submittedName>
</protein>
<dbReference type="Pfam" id="PF13403">
    <property type="entry name" value="Hint_2"/>
    <property type="match status" value="1"/>
</dbReference>
<reference evidence="2" key="1">
    <citation type="submission" date="2022-07" db="EMBL/GenBank/DDBJ databases">
        <authorList>
            <person name="Otstavnykh N."/>
            <person name="Isaeva M."/>
            <person name="Bystritskaya E."/>
        </authorList>
    </citation>
    <scope>NUCLEOTIDE SEQUENCE</scope>
    <source>
        <strain evidence="2">KCTC 52189</strain>
    </source>
</reference>
<name>A0AAE4B3I9_9RHOB</name>